<dbReference type="AlphaFoldDB" id="A0A0D2NLB1"/>
<keyword evidence="1" id="KW-0732">Signal</keyword>
<proteinExistence type="predicted"/>
<organism evidence="2 3">
    <name type="scientific">Hypholoma sublateritium (strain FD-334 SS-4)</name>
    <dbReference type="NCBI Taxonomy" id="945553"/>
    <lineage>
        <taxon>Eukaryota</taxon>
        <taxon>Fungi</taxon>
        <taxon>Dikarya</taxon>
        <taxon>Basidiomycota</taxon>
        <taxon>Agaricomycotina</taxon>
        <taxon>Agaricomycetes</taxon>
        <taxon>Agaricomycetidae</taxon>
        <taxon>Agaricales</taxon>
        <taxon>Agaricineae</taxon>
        <taxon>Strophariaceae</taxon>
        <taxon>Hypholoma</taxon>
    </lineage>
</organism>
<evidence type="ECO:0000313" key="3">
    <source>
        <dbReference type="Proteomes" id="UP000054270"/>
    </source>
</evidence>
<sequence>MVQFSFSNVLAASVALLASVGSVVADLEVTTPSAANWWVAQSQNLLAWTCHNTTIGNFTVLVSNTSPTVLEAPMAIISIQNNFDCSILVDQSVGNLAVGSGYQVLLANPFNETDVRRFYALLFSHIFFFLFRLWHLLPSKKNSPRLPTRIRSGHVVL</sequence>
<gene>
    <name evidence="2" type="ORF">HYPSUDRAFT_46498</name>
</gene>
<dbReference type="OrthoDB" id="2576580at2759"/>
<evidence type="ECO:0000313" key="2">
    <source>
        <dbReference type="EMBL" id="KJA17416.1"/>
    </source>
</evidence>
<dbReference type="Proteomes" id="UP000054270">
    <property type="component" value="Unassembled WGS sequence"/>
</dbReference>
<evidence type="ECO:0000256" key="1">
    <source>
        <dbReference type="SAM" id="SignalP"/>
    </source>
</evidence>
<keyword evidence="3" id="KW-1185">Reference proteome</keyword>
<accession>A0A0D2NLB1</accession>
<feature type="signal peptide" evidence="1">
    <location>
        <begin position="1"/>
        <end position="25"/>
    </location>
</feature>
<name>A0A0D2NLB1_HYPSF</name>
<reference evidence="3" key="1">
    <citation type="submission" date="2014-04" db="EMBL/GenBank/DDBJ databases">
        <title>Evolutionary Origins and Diversification of the Mycorrhizal Mutualists.</title>
        <authorList>
            <consortium name="DOE Joint Genome Institute"/>
            <consortium name="Mycorrhizal Genomics Consortium"/>
            <person name="Kohler A."/>
            <person name="Kuo A."/>
            <person name="Nagy L.G."/>
            <person name="Floudas D."/>
            <person name="Copeland A."/>
            <person name="Barry K.W."/>
            <person name="Cichocki N."/>
            <person name="Veneault-Fourrey C."/>
            <person name="LaButti K."/>
            <person name="Lindquist E.A."/>
            <person name="Lipzen A."/>
            <person name="Lundell T."/>
            <person name="Morin E."/>
            <person name="Murat C."/>
            <person name="Riley R."/>
            <person name="Ohm R."/>
            <person name="Sun H."/>
            <person name="Tunlid A."/>
            <person name="Henrissat B."/>
            <person name="Grigoriev I.V."/>
            <person name="Hibbett D.S."/>
            <person name="Martin F."/>
        </authorList>
    </citation>
    <scope>NUCLEOTIDE SEQUENCE [LARGE SCALE GENOMIC DNA]</scope>
    <source>
        <strain evidence="3">FD-334 SS-4</strain>
    </source>
</reference>
<dbReference type="EMBL" id="KN817604">
    <property type="protein sequence ID" value="KJA17416.1"/>
    <property type="molecule type" value="Genomic_DNA"/>
</dbReference>
<protein>
    <submittedName>
        <fullName evidence="2">Uncharacterized protein</fullName>
    </submittedName>
</protein>
<feature type="chain" id="PRO_5002265497" evidence="1">
    <location>
        <begin position="26"/>
        <end position="157"/>
    </location>
</feature>
<dbReference type="STRING" id="945553.A0A0D2NLB1"/>